<sequence>MTYSFIKPRKKPILTLFIKIWAALFIFGIVFIIFMYFLYLTKIAFVSHSIKKQKEEVVKMQKEIKDNENLYQILLNKSKIANNIKDQNEIAKKSLKNLFDIVVQTGSITLESVDQEKDSLQLIGVTPTMEMFSLLLETPLKSIFDQSNTTYYRLSNGWYRFVSISKKNTGGCCDER</sequence>
<gene>
    <name evidence="3" type="ORF">CQA75_06985</name>
</gene>
<evidence type="ECO:0008006" key="5">
    <source>
        <dbReference type="Google" id="ProtNLM"/>
    </source>
</evidence>
<evidence type="ECO:0000313" key="4">
    <source>
        <dbReference type="Proteomes" id="UP000309584"/>
    </source>
</evidence>
<keyword evidence="4" id="KW-1185">Reference proteome</keyword>
<evidence type="ECO:0000256" key="2">
    <source>
        <dbReference type="SAM" id="Phobius"/>
    </source>
</evidence>
<organism evidence="3 4">
    <name type="scientific">Campylobacter taeniopygiae</name>
    <dbReference type="NCBI Taxonomy" id="2510188"/>
    <lineage>
        <taxon>Bacteria</taxon>
        <taxon>Pseudomonadati</taxon>
        <taxon>Campylobacterota</taxon>
        <taxon>Epsilonproteobacteria</taxon>
        <taxon>Campylobacterales</taxon>
        <taxon>Campylobacteraceae</taxon>
        <taxon>Campylobacter</taxon>
    </lineage>
</organism>
<keyword evidence="2" id="KW-1133">Transmembrane helix</keyword>
<dbReference type="Proteomes" id="UP000309584">
    <property type="component" value="Unassembled WGS sequence"/>
</dbReference>
<keyword evidence="2" id="KW-0472">Membrane</keyword>
<comment type="caution">
    <text evidence="3">The sequence shown here is derived from an EMBL/GenBank/DDBJ whole genome shotgun (WGS) entry which is preliminary data.</text>
</comment>
<evidence type="ECO:0000313" key="3">
    <source>
        <dbReference type="EMBL" id="TKX33524.1"/>
    </source>
</evidence>
<feature type="coiled-coil region" evidence="1">
    <location>
        <begin position="50"/>
        <end position="77"/>
    </location>
</feature>
<accession>A0ABY2THD6</accession>
<dbReference type="EMBL" id="NXLY01000013">
    <property type="protein sequence ID" value="TKX33524.1"/>
    <property type="molecule type" value="Genomic_DNA"/>
</dbReference>
<keyword evidence="2" id="KW-0812">Transmembrane</keyword>
<protein>
    <recommendedName>
        <fullName evidence="5">Fimbrial protein</fullName>
    </recommendedName>
</protein>
<evidence type="ECO:0000256" key="1">
    <source>
        <dbReference type="SAM" id="Coils"/>
    </source>
</evidence>
<reference evidence="3 4" key="1">
    <citation type="submission" date="2018-05" db="EMBL/GenBank/DDBJ databases">
        <title>Novel Campyloabacter and Helicobacter Species and Strains.</title>
        <authorList>
            <person name="Mannion A.J."/>
            <person name="Shen Z."/>
            <person name="Fox J.G."/>
        </authorList>
    </citation>
    <scope>NUCLEOTIDE SEQUENCE [LARGE SCALE GENOMIC DNA]</scope>
    <source>
        <strain evidence="4">MIT10-5678</strain>
    </source>
</reference>
<name>A0ABY2THD6_9BACT</name>
<feature type="transmembrane region" description="Helical" evidence="2">
    <location>
        <begin position="20"/>
        <end position="39"/>
    </location>
</feature>
<keyword evidence="1" id="KW-0175">Coiled coil</keyword>
<dbReference type="RefSeq" id="WP_137624300.1">
    <property type="nucleotide sequence ID" value="NZ_NXLY01000013.1"/>
</dbReference>
<proteinExistence type="predicted"/>